<sequence length="109" mass="12207">MKVARLGDRGTRNASHGRRRAWRIRRCLMTKLRAVSPTKLLAKFHESYVEMMISLAGNVGKPNRVLAGKRVAKDKQISMVSNGTEEHLVDSKLLLDTYKRLASSGQLSS</sequence>
<dbReference type="PANTHER" id="PTHR33702">
    <property type="entry name" value="BNAA09G40010D PROTEIN"/>
    <property type="match status" value="1"/>
</dbReference>
<dbReference type="OrthoDB" id="764584at2759"/>
<proteinExistence type="predicted"/>
<name>A0A8K0GJV6_9ROSA</name>
<dbReference type="AlphaFoldDB" id="A0A8K0GJV6"/>
<reference evidence="1" key="1">
    <citation type="submission" date="2020-03" db="EMBL/GenBank/DDBJ databases">
        <title>A high-quality chromosome-level genome assembly of a woody plant with both climbing and erect habits, Rhamnella rubrinervis.</title>
        <authorList>
            <person name="Lu Z."/>
            <person name="Yang Y."/>
            <person name="Zhu X."/>
            <person name="Sun Y."/>
        </authorList>
    </citation>
    <scope>NUCLEOTIDE SEQUENCE</scope>
    <source>
        <strain evidence="1">BYM</strain>
        <tissue evidence="1">Leaf</tissue>
    </source>
</reference>
<protein>
    <submittedName>
        <fullName evidence="1">Uncharacterized protein</fullName>
    </submittedName>
</protein>
<organism evidence="1 2">
    <name type="scientific">Rhamnella rubrinervis</name>
    <dbReference type="NCBI Taxonomy" id="2594499"/>
    <lineage>
        <taxon>Eukaryota</taxon>
        <taxon>Viridiplantae</taxon>
        <taxon>Streptophyta</taxon>
        <taxon>Embryophyta</taxon>
        <taxon>Tracheophyta</taxon>
        <taxon>Spermatophyta</taxon>
        <taxon>Magnoliopsida</taxon>
        <taxon>eudicotyledons</taxon>
        <taxon>Gunneridae</taxon>
        <taxon>Pentapetalae</taxon>
        <taxon>rosids</taxon>
        <taxon>fabids</taxon>
        <taxon>Rosales</taxon>
        <taxon>Rhamnaceae</taxon>
        <taxon>rhamnoid group</taxon>
        <taxon>Rhamneae</taxon>
        <taxon>Rhamnella</taxon>
    </lineage>
</organism>
<dbReference type="PANTHER" id="PTHR33702:SF2">
    <property type="match status" value="1"/>
</dbReference>
<dbReference type="Proteomes" id="UP000796880">
    <property type="component" value="Unassembled WGS sequence"/>
</dbReference>
<dbReference type="EMBL" id="VOIH02000012">
    <property type="protein sequence ID" value="KAF3431937.1"/>
    <property type="molecule type" value="Genomic_DNA"/>
</dbReference>
<gene>
    <name evidence="1" type="ORF">FNV43_RR26673</name>
</gene>
<keyword evidence="2" id="KW-1185">Reference proteome</keyword>
<accession>A0A8K0GJV6</accession>
<comment type="caution">
    <text evidence="1">The sequence shown here is derived from an EMBL/GenBank/DDBJ whole genome shotgun (WGS) entry which is preliminary data.</text>
</comment>
<evidence type="ECO:0000313" key="2">
    <source>
        <dbReference type="Proteomes" id="UP000796880"/>
    </source>
</evidence>
<evidence type="ECO:0000313" key="1">
    <source>
        <dbReference type="EMBL" id="KAF3431937.1"/>
    </source>
</evidence>